<name>A0AAD9HVS3_9PEZI</name>
<accession>A0AAD9HVS3</accession>
<comment type="caution">
    <text evidence="1">The sequence shown here is derived from an EMBL/GenBank/DDBJ whole genome shotgun (WGS) entry which is preliminary data.</text>
</comment>
<dbReference type="AlphaFoldDB" id="A0AAD9HVS3"/>
<proteinExistence type="predicted"/>
<reference evidence="1" key="1">
    <citation type="submission" date="2021-06" db="EMBL/GenBank/DDBJ databases">
        <title>Comparative genomics, transcriptomics and evolutionary studies reveal genomic signatures of adaptation to plant cell wall in hemibiotrophic fungi.</title>
        <authorList>
            <consortium name="DOE Joint Genome Institute"/>
            <person name="Baroncelli R."/>
            <person name="Diaz J.F."/>
            <person name="Benocci T."/>
            <person name="Peng M."/>
            <person name="Battaglia E."/>
            <person name="Haridas S."/>
            <person name="Andreopoulos W."/>
            <person name="Labutti K."/>
            <person name="Pangilinan J."/>
            <person name="Floch G.L."/>
            <person name="Makela M.R."/>
            <person name="Henrissat B."/>
            <person name="Grigoriev I.V."/>
            <person name="Crouch J.A."/>
            <person name="De Vries R.P."/>
            <person name="Sukno S.A."/>
            <person name="Thon M.R."/>
        </authorList>
    </citation>
    <scope>NUCLEOTIDE SEQUENCE</scope>
    <source>
        <strain evidence="1">MAFF235873</strain>
    </source>
</reference>
<organism evidence="1 2">
    <name type="scientific">Colletotrichum zoysiae</name>
    <dbReference type="NCBI Taxonomy" id="1216348"/>
    <lineage>
        <taxon>Eukaryota</taxon>
        <taxon>Fungi</taxon>
        <taxon>Dikarya</taxon>
        <taxon>Ascomycota</taxon>
        <taxon>Pezizomycotina</taxon>
        <taxon>Sordariomycetes</taxon>
        <taxon>Hypocreomycetidae</taxon>
        <taxon>Glomerellales</taxon>
        <taxon>Glomerellaceae</taxon>
        <taxon>Colletotrichum</taxon>
        <taxon>Colletotrichum graminicola species complex</taxon>
    </lineage>
</organism>
<keyword evidence="2" id="KW-1185">Reference proteome</keyword>
<dbReference type="Proteomes" id="UP001232148">
    <property type="component" value="Unassembled WGS sequence"/>
</dbReference>
<evidence type="ECO:0000313" key="1">
    <source>
        <dbReference type="EMBL" id="KAK2034894.1"/>
    </source>
</evidence>
<evidence type="ECO:0000313" key="2">
    <source>
        <dbReference type="Proteomes" id="UP001232148"/>
    </source>
</evidence>
<protein>
    <submittedName>
        <fullName evidence="1">Uncharacterized protein</fullName>
    </submittedName>
</protein>
<dbReference type="EMBL" id="MU842811">
    <property type="protein sequence ID" value="KAK2034894.1"/>
    <property type="molecule type" value="Genomic_DNA"/>
</dbReference>
<gene>
    <name evidence="1" type="ORF">LX32DRAFT_305483</name>
</gene>
<sequence>MLADCCPPGIKPWPAPVSSDHLLLIASPSSHPFPSSYDRIHSCPAEQFSDGREPHIELFFSFFLSEFGAKLHHPHACRRDQDNFACLIRVVWVLGTYSLTYRQESPGMIVLVYLSLSTRKRENIGWRKLHSPSQSLSPYAVGTLSPSADRFSLVPQGQSSRSIHRSALHPPCAVNHRSTVGACWLPPSSRSLTFATAEVARCVDRPGGVLRGAWQTPNTSGDMPALILHGSPGAVARLCGG</sequence>